<dbReference type="Proteomes" id="UP000001025">
    <property type="component" value="Chromosome"/>
</dbReference>
<dbReference type="InParanoid" id="Q7UMU7"/>
<sequence>MSNPRNGLVGDPGRCGWLFSVRRGLDFGSKPSKSGWGR</sequence>
<dbReference type="KEGG" id="rba:RB8573"/>
<dbReference type="AlphaFoldDB" id="Q7UMU7"/>
<accession>Q7UMU7</accession>
<dbReference type="HOGENOM" id="CLU_3332214_0_0_0"/>
<dbReference type="STRING" id="243090.RB8573"/>
<proteinExistence type="predicted"/>
<reference evidence="1 2" key="1">
    <citation type="journal article" date="2003" name="Proc. Natl. Acad. Sci. U.S.A.">
        <title>Complete genome sequence of the marine planctomycete Pirellula sp. strain 1.</title>
        <authorList>
            <person name="Gloeckner F.O."/>
            <person name="Kube M."/>
            <person name="Bauer M."/>
            <person name="Teeling H."/>
            <person name="Lombardot T."/>
            <person name="Ludwig W."/>
            <person name="Gade D."/>
            <person name="Beck A."/>
            <person name="Borzym K."/>
            <person name="Heitmann K."/>
            <person name="Rabus R."/>
            <person name="Schlesner H."/>
            <person name="Amann R."/>
            <person name="Reinhardt R."/>
        </authorList>
    </citation>
    <scope>NUCLEOTIDE SEQUENCE [LARGE SCALE GENOMIC DNA]</scope>
    <source>
        <strain evidence="2">DSM 10527 / NCIMB 13988 / SH1</strain>
    </source>
</reference>
<protein>
    <submittedName>
        <fullName evidence="1">Uncharacterized protein</fullName>
    </submittedName>
</protein>
<evidence type="ECO:0000313" key="2">
    <source>
        <dbReference type="Proteomes" id="UP000001025"/>
    </source>
</evidence>
<gene>
    <name evidence="1" type="ordered locus">RB8573</name>
</gene>
<dbReference type="EnsemblBacteria" id="CAD75806">
    <property type="protein sequence ID" value="CAD75806"/>
    <property type="gene ID" value="RB8573"/>
</dbReference>
<evidence type="ECO:0000313" key="1">
    <source>
        <dbReference type="EMBL" id="CAD75806.1"/>
    </source>
</evidence>
<keyword evidence="2" id="KW-1185">Reference proteome</keyword>
<name>Q7UMU7_RHOBA</name>
<organism evidence="1 2">
    <name type="scientific">Rhodopirellula baltica (strain DSM 10527 / NCIMB 13988 / SH1)</name>
    <dbReference type="NCBI Taxonomy" id="243090"/>
    <lineage>
        <taxon>Bacteria</taxon>
        <taxon>Pseudomonadati</taxon>
        <taxon>Planctomycetota</taxon>
        <taxon>Planctomycetia</taxon>
        <taxon>Pirellulales</taxon>
        <taxon>Pirellulaceae</taxon>
        <taxon>Rhodopirellula</taxon>
    </lineage>
</organism>
<dbReference type="EMBL" id="BX294148">
    <property type="protein sequence ID" value="CAD75806.1"/>
    <property type="molecule type" value="Genomic_DNA"/>
</dbReference>